<evidence type="ECO:0000256" key="3">
    <source>
        <dbReference type="ARBA" id="ARBA00007931"/>
    </source>
</evidence>
<evidence type="ECO:0000313" key="13">
    <source>
        <dbReference type="EMBL" id="OHB03943.1"/>
    </source>
</evidence>
<dbReference type="NCBIfam" id="TIGR00054">
    <property type="entry name" value="RIP metalloprotease RseP"/>
    <property type="match status" value="1"/>
</dbReference>
<keyword evidence="4 13" id="KW-0645">Protease</keyword>
<dbReference type="EC" id="3.4.24.-" evidence="11"/>
<evidence type="ECO:0000256" key="6">
    <source>
        <dbReference type="ARBA" id="ARBA00022801"/>
    </source>
</evidence>
<name>A0A1G2U360_9BACT</name>
<evidence type="ECO:0000256" key="2">
    <source>
        <dbReference type="ARBA" id="ARBA00004141"/>
    </source>
</evidence>
<evidence type="ECO:0000256" key="7">
    <source>
        <dbReference type="ARBA" id="ARBA00022833"/>
    </source>
</evidence>
<comment type="cofactor">
    <cofactor evidence="1 11">
        <name>Zn(2+)</name>
        <dbReference type="ChEBI" id="CHEBI:29105"/>
    </cofactor>
</comment>
<dbReference type="CDD" id="cd06163">
    <property type="entry name" value="S2P-M50_PDZ_RseP-like"/>
    <property type="match status" value="1"/>
</dbReference>
<evidence type="ECO:0000256" key="1">
    <source>
        <dbReference type="ARBA" id="ARBA00001947"/>
    </source>
</evidence>
<accession>A0A1G2U360</accession>
<protein>
    <recommendedName>
        <fullName evidence="11">Zinc metalloprotease</fullName>
        <ecNumber evidence="11">3.4.24.-</ecNumber>
    </recommendedName>
</protein>
<keyword evidence="8 11" id="KW-1133">Transmembrane helix</keyword>
<evidence type="ECO:0000256" key="4">
    <source>
        <dbReference type="ARBA" id="ARBA00022670"/>
    </source>
</evidence>
<dbReference type="PANTHER" id="PTHR42837:SF2">
    <property type="entry name" value="MEMBRANE METALLOPROTEASE ARASP2, CHLOROPLASTIC-RELATED"/>
    <property type="match status" value="1"/>
</dbReference>
<comment type="subcellular location">
    <subcellularLocation>
        <location evidence="2">Membrane</location>
        <topology evidence="2">Multi-pass membrane protein</topology>
    </subcellularLocation>
</comment>
<evidence type="ECO:0000256" key="5">
    <source>
        <dbReference type="ARBA" id="ARBA00022692"/>
    </source>
</evidence>
<dbReference type="GO" id="GO:0016020">
    <property type="term" value="C:membrane"/>
    <property type="evidence" value="ECO:0007669"/>
    <property type="project" value="UniProtKB-SubCell"/>
</dbReference>
<dbReference type="InterPro" id="IPR004387">
    <property type="entry name" value="Pept_M50_Zn"/>
</dbReference>
<proteinExistence type="inferred from homology"/>
<keyword evidence="6 11" id="KW-0378">Hydrolase</keyword>
<dbReference type="GO" id="GO:0004222">
    <property type="term" value="F:metalloendopeptidase activity"/>
    <property type="evidence" value="ECO:0007669"/>
    <property type="project" value="InterPro"/>
</dbReference>
<dbReference type="EMBL" id="MHWE01000012">
    <property type="protein sequence ID" value="OHB03943.1"/>
    <property type="molecule type" value="Genomic_DNA"/>
</dbReference>
<keyword evidence="7 11" id="KW-0862">Zinc</keyword>
<dbReference type="AlphaFoldDB" id="A0A1G2U360"/>
<gene>
    <name evidence="13" type="ORF">A3B14_01255</name>
</gene>
<dbReference type="GO" id="GO:0006508">
    <property type="term" value="P:proteolysis"/>
    <property type="evidence" value="ECO:0007669"/>
    <property type="project" value="UniProtKB-KW"/>
</dbReference>
<evidence type="ECO:0000256" key="8">
    <source>
        <dbReference type="ARBA" id="ARBA00022989"/>
    </source>
</evidence>
<evidence type="ECO:0000256" key="9">
    <source>
        <dbReference type="ARBA" id="ARBA00023049"/>
    </source>
</evidence>
<dbReference type="GO" id="GO:0046872">
    <property type="term" value="F:metal ion binding"/>
    <property type="evidence" value="ECO:0007669"/>
    <property type="project" value="UniProtKB-KW"/>
</dbReference>
<feature type="domain" description="Peptidase M50" evidence="12">
    <location>
        <begin position="6"/>
        <end position="349"/>
    </location>
</feature>
<feature type="transmembrane region" description="Helical" evidence="11">
    <location>
        <begin position="288"/>
        <end position="308"/>
    </location>
</feature>
<keyword evidence="11" id="KW-0479">Metal-binding</keyword>
<evidence type="ECO:0000256" key="11">
    <source>
        <dbReference type="RuleBase" id="RU362031"/>
    </source>
</evidence>
<dbReference type="SUPFAM" id="SSF50156">
    <property type="entry name" value="PDZ domain-like"/>
    <property type="match status" value="1"/>
</dbReference>
<dbReference type="Proteomes" id="UP000176800">
    <property type="component" value="Unassembled WGS sequence"/>
</dbReference>
<feature type="transmembrane region" description="Helical" evidence="11">
    <location>
        <begin position="341"/>
        <end position="360"/>
    </location>
</feature>
<organism evidence="13 14">
    <name type="scientific">Candidatus Zambryskibacteria bacterium RIFCSPLOWO2_01_FULL_45_21</name>
    <dbReference type="NCBI Taxonomy" id="1802761"/>
    <lineage>
        <taxon>Bacteria</taxon>
        <taxon>Candidatus Zambryskiibacteriota</taxon>
    </lineage>
</organism>
<feature type="transmembrane region" description="Helical" evidence="11">
    <location>
        <begin position="91"/>
        <end position="112"/>
    </location>
</feature>
<evidence type="ECO:0000313" key="14">
    <source>
        <dbReference type="Proteomes" id="UP000176800"/>
    </source>
</evidence>
<comment type="caution">
    <text evidence="13">The sequence shown here is derived from an EMBL/GenBank/DDBJ whole genome shotgun (WGS) entry which is preliminary data.</text>
</comment>
<evidence type="ECO:0000256" key="10">
    <source>
        <dbReference type="ARBA" id="ARBA00023136"/>
    </source>
</evidence>
<dbReference type="Gene3D" id="2.30.42.10">
    <property type="match status" value="1"/>
</dbReference>
<keyword evidence="9 11" id="KW-0482">Metalloprotease</keyword>
<dbReference type="Pfam" id="PF02163">
    <property type="entry name" value="Peptidase_M50"/>
    <property type="match status" value="1"/>
</dbReference>
<reference evidence="13 14" key="1">
    <citation type="journal article" date="2016" name="Nat. Commun.">
        <title>Thousands of microbial genomes shed light on interconnected biogeochemical processes in an aquifer system.</title>
        <authorList>
            <person name="Anantharaman K."/>
            <person name="Brown C.T."/>
            <person name="Hug L.A."/>
            <person name="Sharon I."/>
            <person name="Castelle C.J."/>
            <person name="Probst A.J."/>
            <person name="Thomas B.C."/>
            <person name="Singh A."/>
            <person name="Wilkins M.J."/>
            <person name="Karaoz U."/>
            <person name="Brodie E.L."/>
            <person name="Williams K.H."/>
            <person name="Hubbard S.S."/>
            <person name="Banfield J.F."/>
        </authorList>
    </citation>
    <scope>NUCLEOTIDE SEQUENCE [LARGE SCALE GENOMIC DNA]</scope>
</reference>
<comment type="similarity">
    <text evidence="3 11">Belongs to the peptidase M50B family.</text>
</comment>
<dbReference type="InterPro" id="IPR036034">
    <property type="entry name" value="PDZ_sf"/>
</dbReference>
<dbReference type="InterPro" id="IPR008915">
    <property type="entry name" value="Peptidase_M50"/>
</dbReference>
<dbReference type="PANTHER" id="PTHR42837">
    <property type="entry name" value="REGULATOR OF SIGMA-E PROTEASE RSEP"/>
    <property type="match status" value="1"/>
</dbReference>
<evidence type="ECO:0000259" key="12">
    <source>
        <dbReference type="Pfam" id="PF02163"/>
    </source>
</evidence>
<sequence>MSIILFIILLAVLILVHELGHFLAAKWGGVRVDEFGIGFPPRIWGRKKGETTYSVNAIPFGGFVKIFGENPDEESISGEGSSRSIVNRPKYIQAIILAAGVLFNVIFAWILISIGFMSGLPTPVSYGGSVPVENPRLVIVAIAPNSPAEKALLRPGDSITEVRTKKFLLNELSPEGVSVFIEAHSDETIEMAYSRGNFSDEVAMIPEDGIVAGKKAIGISMDMIGTLSLPLHLALWEGGKTTVGLISAITVGLADFIGQSLSGKGSLDQITGPVGIVGLVGNVTELGFIYLLSLAAFISINLAVVNLLPFPALDGGRLIFLVIETVKGSRINSKIANGLNAVGFVLLIIFMIVVTVNDILKIL</sequence>
<keyword evidence="5 11" id="KW-0812">Transmembrane</keyword>
<keyword evidence="10 11" id="KW-0472">Membrane</keyword>